<dbReference type="PANTHER" id="PTHR48111:SF1">
    <property type="entry name" value="TWO-COMPONENT RESPONSE REGULATOR ORR33"/>
    <property type="match status" value="1"/>
</dbReference>
<dbReference type="Proteomes" id="UP001302349">
    <property type="component" value="Chromosome"/>
</dbReference>
<dbReference type="Gene3D" id="3.40.50.2300">
    <property type="match status" value="1"/>
</dbReference>
<dbReference type="InterPro" id="IPR039420">
    <property type="entry name" value="WalR-like"/>
</dbReference>
<feature type="domain" description="Response regulatory" evidence="7">
    <location>
        <begin position="5"/>
        <end position="121"/>
    </location>
</feature>
<dbReference type="SUPFAM" id="SSF52172">
    <property type="entry name" value="CheY-like"/>
    <property type="match status" value="1"/>
</dbReference>
<keyword evidence="1 6" id="KW-0597">Phosphoprotein</keyword>
<protein>
    <submittedName>
        <fullName evidence="8">Response regulator transcription factor</fullName>
    </submittedName>
</protein>
<evidence type="ECO:0000256" key="5">
    <source>
        <dbReference type="ARBA" id="ARBA00023163"/>
    </source>
</evidence>
<dbReference type="EMBL" id="CP136051">
    <property type="protein sequence ID" value="WOK05028.1"/>
    <property type="molecule type" value="Genomic_DNA"/>
</dbReference>
<evidence type="ECO:0000256" key="2">
    <source>
        <dbReference type="ARBA" id="ARBA00023012"/>
    </source>
</evidence>
<dbReference type="Pfam" id="PF00072">
    <property type="entry name" value="Response_reg"/>
    <property type="match status" value="1"/>
</dbReference>
<evidence type="ECO:0000256" key="1">
    <source>
        <dbReference type="ARBA" id="ARBA00022553"/>
    </source>
</evidence>
<evidence type="ECO:0000256" key="6">
    <source>
        <dbReference type="PROSITE-ProRule" id="PRU00169"/>
    </source>
</evidence>
<evidence type="ECO:0000313" key="8">
    <source>
        <dbReference type="EMBL" id="WOK05028.1"/>
    </source>
</evidence>
<reference evidence="8 9" key="1">
    <citation type="journal article" date="2023" name="Microbiol. Resour. Announc.">
        <title>Complete Genome Sequence of Imperialibacter roseus strain P4T.</title>
        <authorList>
            <person name="Tizabi D.R."/>
            <person name="Bachvaroff T."/>
            <person name="Hill R.T."/>
        </authorList>
    </citation>
    <scope>NUCLEOTIDE SEQUENCE [LARGE SCALE GENOMIC DNA]</scope>
    <source>
        <strain evidence="8 9">P4T</strain>
    </source>
</reference>
<gene>
    <name evidence="8" type="ORF">RT717_18260</name>
</gene>
<sequence>MEIVKILICEDDEALSSLIRFKLSRAGYRNCEVAADGKKAKEMIQDNEYDLVITDIHMPYASGLELTTYIREELKRQTPIIILSSEGVENTVLQSFNLGINDFLTKPFSPQELVIRVKKLLGHQ</sequence>
<feature type="modified residue" description="4-aspartylphosphate" evidence="6">
    <location>
        <position position="55"/>
    </location>
</feature>
<dbReference type="SMART" id="SM00448">
    <property type="entry name" value="REC"/>
    <property type="match status" value="1"/>
</dbReference>
<dbReference type="InterPro" id="IPR001789">
    <property type="entry name" value="Sig_transdc_resp-reg_receiver"/>
</dbReference>
<evidence type="ECO:0000256" key="3">
    <source>
        <dbReference type="ARBA" id="ARBA00023015"/>
    </source>
</evidence>
<name>A0ABZ0IJ16_9BACT</name>
<accession>A0ABZ0IJ16</accession>
<proteinExistence type="predicted"/>
<dbReference type="InterPro" id="IPR011006">
    <property type="entry name" value="CheY-like_superfamily"/>
</dbReference>
<evidence type="ECO:0000259" key="7">
    <source>
        <dbReference type="PROSITE" id="PS50110"/>
    </source>
</evidence>
<keyword evidence="2" id="KW-0902">Two-component regulatory system</keyword>
<dbReference type="PANTHER" id="PTHR48111">
    <property type="entry name" value="REGULATOR OF RPOS"/>
    <property type="match status" value="1"/>
</dbReference>
<keyword evidence="5" id="KW-0804">Transcription</keyword>
<keyword evidence="9" id="KW-1185">Reference proteome</keyword>
<dbReference type="PROSITE" id="PS50110">
    <property type="entry name" value="RESPONSE_REGULATORY"/>
    <property type="match status" value="1"/>
</dbReference>
<dbReference type="RefSeq" id="WP_317487821.1">
    <property type="nucleotide sequence ID" value="NZ_CP136051.1"/>
</dbReference>
<evidence type="ECO:0000313" key="9">
    <source>
        <dbReference type="Proteomes" id="UP001302349"/>
    </source>
</evidence>
<organism evidence="8 9">
    <name type="scientific">Imperialibacter roseus</name>
    <dbReference type="NCBI Taxonomy" id="1324217"/>
    <lineage>
        <taxon>Bacteria</taxon>
        <taxon>Pseudomonadati</taxon>
        <taxon>Bacteroidota</taxon>
        <taxon>Cytophagia</taxon>
        <taxon>Cytophagales</taxon>
        <taxon>Flammeovirgaceae</taxon>
        <taxon>Imperialibacter</taxon>
    </lineage>
</organism>
<evidence type="ECO:0000256" key="4">
    <source>
        <dbReference type="ARBA" id="ARBA00023125"/>
    </source>
</evidence>
<keyword evidence="4" id="KW-0238">DNA-binding</keyword>
<keyword evidence="3" id="KW-0805">Transcription regulation</keyword>